<name>A0A4Y2FHE2_ARAVE</name>
<comment type="caution">
    <text evidence="1">The sequence shown here is derived from an EMBL/GenBank/DDBJ whole genome shotgun (WGS) entry which is preliminary data.</text>
</comment>
<accession>A0A4Y2FHE2</accession>
<proteinExistence type="predicted"/>
<sequence>MVQSRRILQAHTTLPQHGGFRVSFLASTRGPNVGRSFVLLLPSHRGPKLEPAGKVLDFEIVGILPLPIIFSKFHRFSTLTIDFFLPVFQKFQSGPTVNGPHYKMRRQLTRSSPFRTYSSSFTPPPCFSVSYQKLIEFRTKYGIMCNIAASICRSGSK</sequence>
<dbReference type="EMBL" id="BGPR01000908">
    <property type="protein sequence ID" value="GBM39779.1"/>
    <property type="molecule type" value="Genomic_DNA"/>
</dbReference>
<dbReference type="Proteomes" id="UP000499080">
    <property type="component" value="Unassembled WGS sequence"/>
</dbReference>
<evidence type="ECO:0000313" key="2">
    <source>
        <dbReference type="Proteomes" id="UP000499080"/>
    </source>
</evidence>
<organism evidence="1 2">
    <name type="scientific">Araneus ventricosus</name>
    <name type="common">Orbweaver spider</name>
    <name type="synonym">Epeira ventricosa</name>
    <dbReference type="NCBI Taxonomy" id="182803"/>
    <lineage>
        <taxon>Eukaryota</taxon>
        <taxon>Metazoa</taxon>
        <taxon>Ecdysozoa</taxon>
        <taxon>Arthropoda</taxon>
        <taxon>Chelicerata</taxon>
        <taxon>Arachnida</taxon>
        <taxon>Araneae</taxon>
        <taxon>Araneomorphae</taxon>
        <taxon>Entelegynae</taxon>
        <taxon>Araneoidea</taxon>
        <taxon>Araneidae</taxon>
        <taxon>Araneus</taxon>
    </lineage>
</organism>
<dbReference type="AlphaFoldDB" id="A0A4Y2FHE2"/>
<gene>
    <name evidence="1" type="ORF">AVEN_25000_1</name>
</gene>
<evidence type="ECO:0000313" key="1">
    <source>
        <dbReference type="EMBL" id="GBM39779.1"/>
    </source>
</evidence>
<reference evidence="1 2" key="1">
    <citation type="journal article" date="2019" name="Sci. Rep.">
        <title>Orb-weaving spider Araneus ventricosus genome elucidates the spidroin gene catalogue.</title>
        <authorList>
            <person name="Kono N."/>
            <person name="Nakamura H."/>
            <person name="Ohtoshi R."/>
            <person name="Moran D.A.P."/>
            <person name="Shinohara A."/>
            <person name="Yoshida Y."/>
            <person name="Fujiwara M."/>
            <person name="Mori M."/>
            <person name="Tomita M."/>
            <person name="Arakawa K."/>
        </authorList>
    </citation>
    <scope>NUCLEOTIDE SEQUENCE [LARGE SCALE GENOMIC DNA]</scope>
</reference>
<protein>
    <submittedName>
        <fullName evidence="1">Uncharacterized protein</fullName>
    </submittedName>
</protein>
<keyword evidence="2" id="KW-1185">Reference proteome</keyword>